<sequence>MQSGSAHPASPPDAVDVHGRPDYLDSYVQGNLPTPATAELVVVTPGHDLLTTRPRTLRVYLPAPSPEMSRFARCFAYAYITPPPGAPCNKPDPAPFIRAAIGAVLPGLRFELIAAPDHGADMTLRFATPEDREAAMERQPFELDGASVKLVREGETSNVRRVRQETLAHVALHGYPRELRAVEEIRGRCSGFGQLLEVDPACYDAPDLSPVRVVVRMERAREIPRQVRIMWLRDGVFRHVVPVQILRVWNWSEVVDANGEYVPMYGPAGVWNWSEAVDAYGCV</sequence>
<keyword evidence="3" id="KW-1185">Reference proteome</keyword>
<dbReference type="Proteomes" id="UP000636709">
    <property type="component" value="Unassembled WGS sequence"/>
</dbReference>
<dbReference type="AlphaFoldDB" id="A0A835KMS4"/>
<reference evidence="2" key="1">
    <citation type="submission" date="2020-07" db="EMBL/GenBank/DDBJ databases">
        <title>Genome sequence and genetic diversity analysis of an under-domesticated orphan crop, white fonio (Digitaria exilis).</title>
        <authorList>
            <person name="Bennetzen J.L."/>
            <person name="Chen S."/>
            <person name="Ma X."/>
            <person name="Wang X."/>
            <person name="Yssel A.E.J."/>
            <person name="Chaluvadi S.R."/>
            <person name="Johnson M."/>
            <person name="Gangashetty P."/>
            <person name="Hamidou F."/>
            <person name="Sanogo M.D."/>
            <person name="Zwaenepoel A."/>
            <person name="Wallace J."/>
            <person name="Van De Peer Y."/>
            <person name="Van Deynze A."/>
        </authorList>
    </citation>
    <scope>NUCLEOTIDE SEQUENCE</scope>
    <source>
        <tissue evidence="2">Leaves</tissue>
    </source>
</reference>
<organism evidence="2 3">
    <name type="scientific">Digitaria exilis</name>
    <dbReference type="NCBI Taxonomy" id="1010633"/>
    <lineage>
        <taxon>Eukaryota</taxon>
        <taxon>Viridiplantae</taxon>
        <taxon>Streptophyta</taxon>
        <taxon>Embryophyta</taxon>
        <taxon>Tracheophyta</taxon>
        <taxon>Spermatophyta</taxon>
        <taxon>Magnoliopsida</taxon>
        <taxon>Liliopsida</taxon>
        <taxon>Poales</taxon>
        <taxon>Poaceae</taxon>
        <taxon>PACMAD clade</taxon>
        <taxon>Panicoideae</taxon>
        <taxon>Panicodae</taxon>
        <taxon>Paniceae</taxon>
        <taxon>Anthephorinae</taxon>
        <taxon>Digitaria</taxon>
    </lineage>
</organism>
<dbReference type="EMBL" id="JACEFO010001597">
    <property type="protein sequence ID" value="KAF8733908.1"/>
    <property type="molecule type" value="Genomic_DNA"/>
</dbReference>
<evidence type="ECO:0000313" key="3">
    <source>
        <dbReference type="Proteomes" id="UP000636709"/>
    </source>
</evidence>
<dbReference type="PANTHER" id="PTHR34303">
    <property type="entry name" value="OS01G0890400 PROTEIN-RELATED"/>
    <property type="match status" value="1"/>
</dbReference>
<accession>A0A835KMS4</accession>
<dbReference type="PANTHER" id="PTHR34303:SF6">
    <property type="entry name" value="OS01G0890400 PROTEIN"/>
    <property type="match status" value="1"/>
</dbReference>
<gene>
    <name evidence="2" type="ORF">HU200_014764</name>
</gene>
<feature type="region of interest" description="Disordered" evidence="1">
    <location>
        <begin position="1"/>
        <end position="20"/>
    </location>
</feature>
<protein>
    <submittedName>
        <fullName evidence="2">Uncharacterized protein</fullName>
    </submittedName>
</protein>
<proteinExistence type="predicted"/>
<name>A0A835KMS4_9POAL</name>
<dbReference type="OrthoDB" id="675134at2759"/>
<evidence type="ECO:0000256" key="1">
    <source>
        <dbReference type="SAM" id="MobiDB-lite"/>
    </source>
</evidence>
<evidence type="ECO:0000313" key="2">
    <source>
        <dbReference type="EMBL" id="KAF8733908.1"/>
    </source>
</evidence>
<comment type="caution">
    <text evidence="2">The sequence shown here is derived from an EMBL/GenBank/DDBJ whole genome shotgun (WGS) entry which is preliminary data.</text>
</comment>